<name>A0A0D2BK03_9EURO</name>
<dbReference type="InterPro" id="IPR011421">
    <property type="entry name" value="BCNT-C"/>
</dbReference>
<dbReference type="STRING" id="91928.A0A0D2BK03"/>
<feature type="domain" description="BCNT-C" evidence="4">
    <location>
        <begin position="257"/>
        <end position="336"/>
    </location>
</feature>
<accession>A0A0D2BK03</accession>
<dbReference type="HOGENOM" id="CLU_062474_0_0_1"/>
<dbReference type="AlphaFoldDB" id="A0A0D2BK03"/>
<dbReference type="Pfam" id="PF07572">
    <property type="entry name" value="BCNT"/>
    <property type="match status" value="1"/>
</dbReference>
<gene>
    <name evidence="5" type="ORF">PV08_03199</name>
</gene>
<organism evidence="5 6">
    <name type="scientific">Exophiala spinifera</name>
    <dbReference type="NCBI Taxonomy" id="91928"/>
    <lineage>
        <taxon>Eukaryota</taxon>
        <taxon>Fungi</taxon>
        <taxon>Dikarya</taxon>
        <taxon>Ascomycota</taxon>
        <taxon>Pezizomycotina</taxon>
        <taxon>Eurotiomycetes</taxon>
        <taxon>Chaetothyriomycetidae</taxon>
        <taxon>Chaetothyriales</taxon>
        <taxon>Herpotrichiellaceae</taxon>
        <taxon>Exophiala</taxon>
    </lineage>
</organism>
<feature type="compositionally biased region" description="Acidic residues" evidence="3">
    <location>
        <begin position="9"/>
        <end position="33"/>
    </location>
</feature>
<evidence type="ECO:0000313" key="5">
    <source>
        <dbReference type="EMBL" id="KIW18910.1"/>
    </source>
</evidence>
<reference evidence="5 6" key="1">
    <citation type="submission" date="2015-01" db="EMBL/GenBank/DDBJ databases">
        <title>The Genome Sequence of Exophiala spinifera CBS89968.</title>
        <authorList>
            <consortium name="The Broad Institute Genomics Platform"/>
            <person name="Cuomo C."/>
            <person name="de Hoog S."/>
            <person name="Gorbushina A."/>
            <person name="Stielow B."/>
            <person name="Teixiera M."/>
            <person name="Abouelleil A."/>
            <person name="Chapman S.B."/>
            <person name="Priest M."/>
            <person name="Young S.K."/>
            <person name="Wortman J."/>
            <person name="Nusbaum C."/>
            <person name="Birren B."/>
        </authorList>
    </citation>
    <scope>NUCLEOTIDE SEQUENCE [LARGE SCALE GENOMIC DNA]</scope>
    <source>
        <strain evidence="5 6">CBS 89968</strain>
    </source>
</reference>
<evidence type="ECO:0000313" key="6">
    <source>
        <dbReference type="Proteomes" id="UP000053328"/>
    </source>
</evidence>
<dbReference type="RefSeq" id="XP_016239126.1">
    <property type="nucleotide sequence ID" value="XM_016377556.1"/>
</dbReference>
<dbReference type="GeneID" id="27330282"/>
<feature type="region of interest" description="Disordered" evidence="3">
    <location>
        <begin position="1"/>
        <end position="127"/>
    </location>
</feature>
<dbReference type="PANTHER" id="PTHR48407:SF1">
    <property type="entry name" value="CRANIOFACIAL DEVELOPMENT PROTEIN 1"/>
    <property type="match status" value="1"/>
</dbReference>
<comment type="similarity">
    <text evidence="1">Belongs to the SWC5 family.</text>
</comment>
<evidence type="ECO:0000259" key="4">
    <source>
        <dbReference type="PROSITE" id="PS51279"/>
    </source>
</evidence>
<evidence type="ECO:0000256" key="2">
    <source>
        <dbReference type="ARBA" id="ARBA00019138"/>
    </source>
</evidence>
<dbReference type="GO" id="GO:0000812">
    <property type="term" value="C:Swr1 complex"/>
    <property type="evidence" value="ECO:0007669"/>
    <property type="project" value="TreeGrafter"/>
</dbReference>
<protein>
    <recommendedName>
        <fullName evidence="2">SWR1-complex protein 5</fullName>
    </recommendedName>
</protein>
<dbReference type="PROSITE" id="PS51279">
    <property type="entry name" value="BCNT_C"/>
    <property type="match status" value="1"/>
</dbReference>
<proteinExistence type="inferred from homology"/>
<evidence type="ECO:0000256" key="1">
    <source>
        <dbReference type="ARBA" id="ARBA00010465"/>
    </source>
</evidence>
<sequence>MPPSLDVDPPIEDEYDEEADSDFQEDEVGDDDISSTSEDDRTEEGDISQRPRKRRKIENVQSVPIAELDSGDEATIKEQKFSRKKRPKQDNNENESGNESEGWRARTRAMRTKEKEERRRNKLASVKGSTIDVDKIWEEMNKPQPLHPPHVQHERNDILDDKAIAKQSTNATDGDLEKENVPTMYSEEMITIKRTYKFAGEVHVEEKNVPKSSAEAQLWLAQQRSAKAPTLDGDNKILNRPLRKISRFDPNFSNLAAFQSSWIKQSAEAGAHSGPKLNVVEKSKMDWAVHVDAEGLKEELDVHAKARDGYLSRMDFLREVEGRKEAEARAARLRTA</sequence>
<evidence type="ECO:0000256" key="3">
    <source>
        <dbReference type="SAM" id="MobiDB-lite"/>
    </source>
</evidence>
<dbReference type="PANTHER" id="PTHR48407">
    <property type="entry name" value="CRANIOFACIAL DEVELOPMENT PROTEIN 1"/>
    <property type="match status" value="1"/>
</dbReference>
<dbReference type="VEuPathDB" id="FungiDB:PV08_03199"/>
<dbReference type="InterPro" id="IPR027124">
    <property type="entry name" value="Swc5/CFDP1/2"/>
</dbReference>
<dbReference type="EMBL" id="KN847493">
    <property type="protein sequence ID" value="KIW18910.1"/>
    <property type="molecule type" value="Genomic_DNA"/>
</dbReference>
<keyword evidence="6" id="KW-1185">Reference proteome</keyword>
<dbReference type="Proteomes" id="UP000053328">
    <property type="component" value="Unassembled WGS sequence"/>
</dbReference>
<dbReference type="OrthoDB" id="445677at2759"/>